<feature type="domain" description="GST N-terminal" evidence="6">
    <location>
        <begin position="17"/>
        <end position="96"/>
    </location>
</feature>
<dbReference type="EC" id="2.5.1.18" evidence="1"/>
<dbReference type="PANTHER" id="PTHR11260">
    <property type="entry name" value="GLUTATHIONE S-TRANSFERASE, GST, SUPERFAMILY, GST DOMAIN CONTAINING"/>
    <property type="match status" value="1"/>
</dbReference>
<dbReference type="InterPro" id="IPR045073">
    <property type="entry name" value="Omega/Tau-like"/>
</dbReference>
<dbReference type="SFLD" id="SFLDS00019">
    <property type="entry name" value="Glutathione_Transferase_(cytos"/>
    <property type="match status" value="3"/>
</dbReference>
<proteinExistence type="inferred from homology"/>
<evidence type="ECO:0000256" key="4">
    <source>
        <dbReference type="ARBA" id="ARBA00025743"/>
    </source>
</evidence>
<name>A0ABQ7Z5Z9_BRANA</name>
<dbReference type="SUPFAM" id="SSF47616">
    <property type="entry name" value="GST C-terminal domain-like"/>
    <property type="match status" value="3"/>
</dbReference>
<comment type="catalytic activity">
    <reaction evidence="5">
        <text>RX + glutathione = an S-substituted glutathione + a halide anion + H(+)</text>
        <dbReference type="Rhea" id="RHEA:16437"/>
        <dbReference type="ChEBI" id="CHEBI:15378"/>
        <dbReference type="ChEBI" id="CHEBI:16042"/>
        <dbReference type="ChEBI" id="CHEBI:17792"/>
        <dbReference type="ChEBI" id="CHEBI:57925"/>
        <dbReference type="ChEBI" id="CHEBI:90779"/>
        <dbReference type="EC" id="2.5.1.18"/>
    </reaction>
</comment>
<feature type="domain" description="GST N-terminal" evidence="6">
    <location>
        <begin position="490"/>
        <end position="569"/>
    </location>
</feature>
<gene>
    <name evidence="8" type="ORF">HID58_072889</name>
</gene>
<dbReference type="PANTHER" id="PTHR11260:SF564">
    <property type="entry name" value="GLUTATHIONE S-TRANSFERASE U12"/>
    <property type="match status" value="1"/>
</dbReference>
<evidence type="ECO:0000256" key="1">
    <source>
        <dbReference type="ARBA" id="ARBA00012452"/>
    </source>
</evidence>
<evidence type="ECO:0000256" key="3">
    <source>
        <dbReference type="ARBA" id="ARBA00022679"/>
    </source>
</evidence>
<dbReference type="Pfam" id="PF02798">
    <property type="entry name" value="GST_N"/>
    <property type="match status" value="3"/>
</dbReference>
<evidence type="ECO:0000313" key="8">
    <source>
        <dbReference type="EMBL" id="KAH0875527.1"/>
    </source>
</evidence>
<comment type="similarity">
    <text evidence="4">Belongs to the GST superfamily. Tau family.</text>
</comment>
<evidence type="ECO:0000256" key="5">
    <source>
        <dbReference type="ARBA" id="ARBA00047960"/>
    </source>
</evidence>
<dbReference type="InterPro" id="IPR040079">
    <property type="entry name" value="Glutathione_S-Trfase"/>
</dbReference>
<dbReference type="SFLD" id="SFLDG01152">
    <property type="entry name" value="Main.3:_Omega-_and_Tau-like"/>
    <property type="match status" value="3"/>
</dbReference>
<keyword evidence="9" id="KW-1185">Reference proteome</keyword>
<dbReference type="SFLD" id="SFLDG00358">
    <property type="entry name" value="Main_(cytGST)"/>
    <property type="match status" value="3"/>
</dbReference>
<evidence type="ECO:0000313" key="9">
    <source>
        <dbReference type="Proteomes" id="UP000824890"/>
    </source>
</evidence>
<dbReference type="InterPro" id="IPR004045">
    <property type="entry name" value="Glutathione_S-Trfase_N"/>
</dbReference>
<feature type="domain" description="GST N-terminal" evidence="6">
    <location>
        <begin position="262"/>
        <end position="343"/>
    </location>
</feature>
<dbReference type="PROSITE" id="PS50404">
    <property type="entry name" value="GST_NTER"/>
    <property type="match status" value="3"/>
</dbReference>
<feature type="domain" description="GST C-terminal" evidence="7">
    <location>
        <begin position="349"/>
        <end position="481"/>
    </location>
</feature>
<feature type="domain" description="GST C-terminal" evidence="7">
    <location>
        <begin position="575"/>
        <end position="707"/>
    </location>
</feature>
<sequence length="710" mass="78946">KQKRIIMGLMNGVNNDEYVRLLGAWPSPFVLRTRIALNLKRVPYEYLEEEDTLNSESVLNYNPVHKQIPILIHGNKPIRESLNIVMYVDETWLSGPPILPSDPFDRAVARFWDVYIDEHCFTSINGVAVAKDEEERKMAIAKLEQCMALLEETFQECSKGRGFFGGDNIGFIDIGFGSMLGPLKVLEKFSGVKFIHPENTPGLFNWADRFYAHEAVKPVMPDTEKLVEFARLNKKTDSSISRDTTQIKKRQKTEMAQNGSKNTVKLIGTWSSPFALRARIALHLKSVEYEYIEEADVLKSKSDLLLKSNPIHKKVPVLIHGGDSICESLNIVQYVDEAWPSKLSILPSNPKERASARFWAHFVDGKGFESIDAVAGAKDDAGRMAAAGNLMESLAALEEAFQKSSKGGEFFGGENIGYVDIACGAIVGPLSVIEAFSGVKFLSPDTTPGLVQWAERFRAHEAVKPYMPTVAEFVEFAKQKFNMAQSGLNSTVKLLGTWGSPFALRAQVALHLKSVEYEYMEEVLNSKSDLLLESNPIYKKVPVLIHGDVSVCESLNIVQYIDESWPSDPSILPSHPSDRAFARFWAHFVDGKCFETINAVAGAKDNDVRMAMAGNLTDCLTSLEEAFQKSSKGGYLFGGENIGFLDIACGAMVGPLSVVEKFSGVKFLSEDTTPGMLQWAEKFRAHEAVEPYLPTVAEFLEFAKKKFNVQ</sequence>
<dbReference type="Gene3D" id="3.40.30.10">
    <property type="entry name" value="Glutaredoxin"/>
    <property type="match status" value="3"/>
</dbReference>
<comment type="caution">
    <text evidence="8">The sequence shown here is derived from an EMBL/GenBank/DDBJ whole genome shotgun (WGS) entry which is preliminary data.</text>
</comment>
<evidence type="ECO:0000259" key="6">
    <source>
        <dbReference type="PROSITE" id="PS50404"/>
    </source>
</evidence>
<keyword evidence="2" id="KW-0216">Detoxification</keyword>
<dbReference type="Proteomes" id="UP000824890">
    <property type="component" value="Unassembled WGS sequence"/>
</dbReference>
<organism evidence="8 9">
    <name type="scientific">Brassica napus</name>
    <name type="common">Rape</name>
    <dbReference type="NCBI Taxonomy" id="3708"/>
    <lineage>
        <taxon>Eukaryota</taxon>
        <taxon>Viridiplantae</taxon>
        <taxon>Streptophyta</taxon>
        <taxon>Embryophyta</taxon>
        <taxon>Tracheophyta</taxon>
        <taxon>Spermatophyta</taxon>
        <taxon>Magnoliopsida</taxon>
        <taxon>eudicotyledons</taxon>
        <taxon>Gunneridae</taxon>
        <taxon>Pentapetalae</taxon>
        <taxon>rosids</taxon>
        <taxon>malvids</taxon>
        <taxon>Brassicales</taxon>
        <taxon>Brassicaceae</taxon>
        <taxon>Brassiceae</taxon>
        <taxon>Brassica</taxon>
    </lineage>
</organism>
<dbReference type="SUPFAM" id="SSF52833">
    <property type="entry name" value="Thioredoxin-like"/>
    <property type="match status" value="3"/>
</dbReference>
<dbReference type="EMBL" id="JAGKQM010000016">
    <property type="protein sequence ID" value="KAH0875527.1"/>
    <property type="molecule type" value="Genomic_DNA"/>
</dbReference>
<dbReference type="Gene3D" id="1.20.1050.10">
    <property type="match status" value="3"/>
</dbReference>
<dbReference type="CDD" id="cd03058">
    <property type="entry name" value="GST_N_Tau"/>
    <property type="match status" value="3"/>
</dbReference>
<dbReference type="InterPro" id="IPR036282">
    <property type="entry name" value="Glutathione-S-Trfase_C_sf"/>
</dbReference>
<dbReference type="CDD" id="cd03185">
    <property type="entry name" value="GST_C_Tau"/>
    <property type="match status" value="3"/>
</dbReference>
<accession>A0ABQ7Z5Z9</accession>
<dbReference type="PROSITE" id="PS50405">
    <property type="entry name" value="GST_CTER"/>
    <property type="match status" value="3"/>
</dbReference>
<evidence type="ECO:0000259" key="7">
    <source>
        <dbReference type="PROSITE" id="PS50405"/>
    </source>
</evidence>
<dbReference type="InterPro" id="IPR010987">
    <property type="entry name" value="Glutathione-S-Trfase_C-like"/>
</dbReference>
<reference evidence="8 9" key="1">
    <citation type="submission" date="2021-05" db="EMBL/GenBank/DDBJ databases">
        <title>Genome Assembly of Synthetic Allotetraploid Brassica napus Reveals Homoeologous Exchanges between Subgenomes.</title>
        <authorList>
            <person name="Davis J.T."/>
        </authorList>
    </citation>
    <scope>NUCLEOTIDE SEQUENCE [LARGE SCALE GENOMIC DNA]</scope>
    <source>
        <strain evidence="9">cv. Da-Ae</strain>
        <tissue evidence="8">Seedling</tissue>
    </source>
</reference>
<protein>
    <recommendedName>
        <fullName evidence="1">glutathione transferase</fullName>
        <ecNumber evidence="1">2.5.1.18</ecNumber>
    </recommendedName>
</protein>
<dbReference type="InterPro" id="IPR045074">
    <property type="entry name" value="GST_C_Tau"/>
</dbReference>
<feature type="non-terminal residue" evidence="8">
    <location>
        <position position="1"/>
    </location>
</feature>
<keyword evidence="3" id="KW-0808">Transferase</keyword>
<dbReference type="InterPro" id="IPR036249">
    <property type="entry name" value="Thioredoxin-like_sf"/>
</dbReference>
<evidence type="ECO:0000256" key="2">
    <source>
        <dbReference type="ARBA" id="ARBA00022575"/>
    </source>
</evidence>
<feature type="domain" description="GST C-terminal" evidence="7">
    <location>
        <begin position="102"/>
        <end position="229"/>
    </location>
</feature>